<proteinExistence type="predicted"/>
<comment type="caution">
    <text evidence="1">The sequence shown here is derived from an EMBL/GenBank/DDBJ whole genome shotgun (WGS) entry which is preliminary data.</text>
</comment>
<dbReference type="EMBL" id="CM042029">
    <property type="protein sequence ID" value="KAI3796015.1"/>
    <property type="molecule type" value="Genomic_DNA"/>
</dbReference>
<sequence length="120" mass="13453">MSPSSPSERSFHTIIWISVTEDEWQMKMKLGYLKTKPISWRWRCLWHYDIKECGQRTDGGKIGDLGCAKLADNDGNTSSEFFGTPVFMAPEVARDEEQGFVADVWAVGCAVIEMATGCNP</sequence>
<evidence type="ECO:0000313" key="2">
    <source>
        <dbReference type="Proteomes" id="UP001056120"/>
    </source>
</evidence>
<gene>
    <name evidence="1" type="ORF">L1987_38676</name>
</gene>
<protein>
    <submittedName>
        <fullName evidence="1">Uncharacterized protein</fullName>
    </submittedName>
</protein>
<accession>A0ACB9HL83</accession>
<keyword evidence="2" id="KW-1185">Reference proteome</keyword>
<reference evidence="2" key="1">
    <citation type="journal article" date="2022" name="Mol. Ecol. Resour.">
        <title>The genomes of chicory, endive, great burdock and yacon provide insights into Asteraceae palaeo-polyploidization history and plant inulin production.</title>
        <authorList>
            <person name="Fan W."/>
            <person name="Wang S."/>
            <person name="Wang H."/>
            <person name="Wang A."/>
            <person name="Jiang F."/>
            <person name="Liu H."/>
            <person name="Zhao H."/>
            <person name="Xu D."/>
            <person name="Zhang Y."/>
        </authorList>
    </citation>
    <scope>NUCLEOTIDE SEQUENCE [LARGE SCALE GENOMIC DNA]</scope>
    <source>
        <strain evidence="2">cv. Yunnan</strain>
    </source>
</reference>
<name>A0ACB9HL83_9ASTR</name>
<evidence type="ECO:0000313" key="1">
    <source>
        <dbReference type="EMBL" id="KAI3796015.1"/>
    </source>
</evidence>
<dbReference type="Proteomes" id="UP001056120">
    <property type="component" value="Linkage Group LG12"/>
</dbReference>
<reference evidence="1 2" key="2">
    <citation type="journal article" date="2022" name="Mol. Ecol. Resour.">
        <title>The genomes of chicory, endive, great burdock and yacon provide insights into Asteraceae paleo-polyploidization history and plant inulin production.</title>
        <authorList>
            <person name="Fan W."/>
            <person name="Wang S."/>
            <person name="Wang H."/>
            <person name="Wang A."/>
            <person name="Jiang F."/>
            <person name="Liu H."/>
            <person name="Zhao H."/>
            <person name="Xu D."/>
            <person name="Zhang Y."/>
        </authorList>
    </citation>
    <scope>NUCLEOTIDE SEQUENCE [LARGE SCALE GENOMIC DNA]</scope>
    <source>
        <strain evidence="2">cv. Yunnan</strain>
        <tissue evidence="1">Leaves</tissue>
    </source>
</reference>
<organism evidence="1 2">
    <name type="scientific">Smallanthus sonchifolius</name>
    <dbReference type="NCBI Taxonomy" id="185202"/>
    <lineage>
        <taxon>Eukaryota</taxon>
        <taxon>Viridiplantae</taxon>
        <taxon>Streptophyta</taxon>
        <taxon>Embryophyta</taxon>
        <taxon>Tracheophyta</taxon>
        <taxon>Spermatophyta</taxon>
        <taxon>Magnoliopsida</taxon>
        <taxon>eudicotyledons</taxon>
        <taxon>Gunneridae</taxon>
        <taxon>Pentapetalae</taxon>
        <taxon>asterids</taxon>
        <taxon>campanulids</taxon>
        <taxon>Asterales</taxon>
        <taxon>Asteraceae</taxon>
        <taxon>Asteroideae</taxon>
        <taxon>Heliantheae alliance</taxon>
        <taxon>Millerieae</taxon>
        <taxon>Smallanthus</taxon>
    </lineage>
</organism>